<feature type="domain" description="Cytoskeleton protein RodZ-like C-terminal" evidence="3">
    <location>
        <begin position="208"/>
        <end position="265"/>
    </location>
</feature>
<proteinExistence type="predicted"/>
<dbReference type="PANTHER" id="PTHR34475">
    <property type="match status" value="1"/>
</dbReference>
<gene>
    <name evidence="4" type="ORF">SAMN05660826_01155</name>
</gene>
<evidence type="ECO:0000313" key="5">
    <source>
        <dbReference type="Proteomes" id="UP000184375"/>
    </source>
</evidence>
<dbReference type="GO" id="GO:0003677">
    <property type="term" value="F:DNA binding"/>
    <property type="evidence" value="ECO:0007669"/>
    <property type="project" value="InterPro"/>
</dbReference>
<dbReference type="InterPro" id="IPR025194">
    <property type="entry name" value="RodZ-like_C"/>
</dbReference>
<feature type="compositionally biased region" description="Polar residues" evidence="1">
    <location>
        <begin position="142"/>
        <end position="165"/>
    </location>
</feature>
<dbReference type="Gene3D" id="1.10.260.40">
    <property type="entry name" value="lambda repressor-like DNA-binding domains"/>
    <property type="match status" value="1"/>
</dbReference>
<sequence length="276" mass="31085">MNLDDVKNPKELGDYLKNLRLKKNISLEEINRETKIRIKYLNAIEEGNFDAIPGGEVYLKGFLKNYADAVGIDSNEILKKYKEISAPKSQEFQQDNTAVEKDRRLIIDEERPKSKVPKIPLLLVGLVFVIALTTLSFLKTQSDTSLKPPKTTVNSDLPSENDTSPTLETEEERNEELLNQITLASDDGRNITYTVSGNSINVKFEVINDRCWIRVNSDGIVTFEGTLNKGESKSFESKNKVTIKIGNPPVVKVTLNGKEIEIPGNYPKTLLIMRNQ</sequence>
<reference evidence="5" key="1">
    <citation type="submission" date="2016-11" db="EMBL/GenBank/DDBJ databases">
        <authorList>
            <person name="Varghese N."/>
            <person name="Submissions S."/>
        </authorList>
    </citation>
    <scope>NUCLEOTIDE SEQUENCE [LARGE SCALE GENOMIC DNA]</scope>
    <source>
        <strain evidence="5">DSM 18802</strain>
    </source>
</reference>
<dbReference type="EMBL" id="FRCR01000006">
    <property type="protein sequence ID" value="SHM49375.1"/>
    <property type="molecule type" value="Genomic_DNA"/>
</dbReference>
<dbReference type="AlphaFoldDB" id="A0A1M7J8P4"/>
<keyword evidence="2" id="KW-1133">Transmembrane helix</keyword>
<keyword evidence="2" id="KW-0472">Membrane</keyword>
<evidence type="ECO:0000256" key="2">
    <source>
        <dbReference type="SAM" id="Phobius"/>
    </source>
</evidence>
<dbReference type="Pfam" id="PF13464">
    <property type="entry name" value="RodZ_C"/>
    <property type="match status" value="1"/>
</dbReference>
<name>A0A1M7J8P4_9FIRM</name>
<keyword evidence="5" id="KW-1185">Reference proteome</keyword>
<dbReference type="RefSeq" id="WP_073256046.1">
    <property type="nucleotide sequence ID" value="NZ_FRCR01000006.1"/>
</dbReference>
<evidence type="ECO:0000313" key="4">
    <source>
        <dbReference type="EMBL" id="SHM49375.1"/>
    </source>
</evidence>
<feature type="region of interest" description="Disordered" evidence="1">
    <location>
        <begin position="142"/>
        <end position="172"/>
    </location>
</feature>
<accession>A0A1M7J8P4</accession>
<organism evidence="4 5">
    <name type="scientific">Caldanaerovirga acetigignens</name>
    <dbReference type="NCBI Taxonomy" id="447595"/>
    <lineage>
        <taxon>Bacteria</taxon>
        <taxon>Bacillati</taxon>
        <taxon>Bacillota</taxon>
        <taxon>Clostridia</taxon>
        <taxon>Thermosediminibacterales</taxon>
        <taxon>Thermosediminibacteraceae</taxon>
        <taxon>Caldanaerovirga</taxon>
    </lineage>
</organism>
<dbReference type="SUPFAM" id="SSF47413">
    <property type="entry name" value="lambda repressor-like DNA-binding domains"/>
    <property type="match status" value="1"/>
</dbReference>
<dbReference type="InterPro" id="IPR010982">
    <property type="entry name" value="Lambda_DNA-bd_dom_sf"/>
</dbReference>
<keyword evidence="2" id="KW-0812">Transmembrane</keyword>
<dbReference type="STRING" id="447595.SAMN05660826_01155"/>
<dbReference type="Proteomes" id="UP000184375">
    <property type="component" value="Unassembled WGS sequence"/>
</dbReference>
<evidence type="ECO:0000259" key="3">
    <source>
        <dbReference type="Pfam" id="PF13464"/>
    </source>
</evidence>
<dbReference type="OrthoDB" id="9797543at2"/>
<evidence type="ECO:0000256" key="1">
    <source>
        <dbReference type="SAM" id="MobiDB-lite"/>
    </source>
</evidence>
<dbReference type="InterPro" id="IPR050400">
    <property type="entry name" value="Bact_Cytoskel_RodZ"/>
</dbReference>
<dbReference type="Pfam" id="PF13413">
    <property type="entry name" value="HTH_25"/>
    <property type="match status" value="1"/>
</dbReference>
<feature type="transmembrane region" description="Helical" evidence="2">
    <location>
        <begin position="119"/>
        <end position="138"/>
    </location>
</feature>
<protein>
    <submittedName>
        <fullName evidence="4">Protein RodZ, contains Xre-like HTH and DUF4115 domains</fullName>
    </submittedName>
</protein>
<dbReference type="PANTHER" id="PTHR34475:SF1">
    <property type="entry name" value="CYTOSKELETON PROTEIN RODZ"/>
    <property type="match status" value="1"/>
</dbReference>